<comment type="catalytic activity">
    <reaction evidence="6">
        <text>ATP + H2O = ADP + phosphate + H(+)</text>
        <dbReference type="Rhea" id="RHEA:13065"/>
        <dbReference type="ChEBI" id="CHEBI:15377"/>
        <dbReference type="ChEBI" id="CHEBI:15378"/>
        <dbReference type="ChEBI" id="CHEBI:30616"/>
        <dbReference type="ChEBI" id="CHEBI:43474"/>
        <dbReference type="ChEBI" id="CHEBI:456216"/>
        <dbReference type="EC" id="3.6.4.13"/>
    </reaction>
</comment>
<dbReference type="InterPro" id="IPR011545">
    <property type="entry name" value="DEAD/DEAH_box_helicase_dom"/>
</dbReference>
<dbReference type="SUPFAM" id="SSF52540">
    <property type="entry name" value="P-loop containing nucleoside triphosphate hydrolases"/>
    <property type="match status" value="2"/>
</dbReference>
<dbReference type="InterPro" id="IPR027417">
    <property type="entry name" value="P-loop_NTPase"/>
</dbReference>
<evidence type="ECO:0000256" key="2">
    <source>
        <dbReference type="ARBA" id="ARBA00022741"/>
    </source>
</evidence>
<dbReference type="InterPro" id="IPR014001">
    <property type="entry name" value="Helicase_ATP-bd"/>
</dbReference>
<protein>
    <recommendedName>
        <fullName evidence="1">RNA helicase</fullName>
        <ecNumber evidence="1">3.6.4.13</ecNumber>
    </recommendedName>
</protein>
<feature type="region of interest" description="Disordered" evidence="7">
    <location>
        <begin position="1"/>
        <end position="43"/>
    </location>
</feature>
<dbReference type="Pfam" id="PF00271">
    <property type="entry name" value="Helicase_C"/>
    <property type="match status" value="1"/>
</dbReference>
<evidence type="ECO:0000259" key="8">
    <source>
        <dbReference type="PROSITE" id="PS51192"/>
    </source>
</evidence>
<dbReference type="Gene3D" id="3.40.50.300">
    <property type="entry name" value="P-loop containing nucleotide triphosphate hydrolases"/>
    <property type="match status" value="2"/>
</dbReference>
<feature type="compositionally biased region" description="Basic and acidic residues" evidence="7">
    <location>
        <begin position="55"/>
        <end position="75"/>
    </location>
</feature>
<feature type="domain" description="Helicase ATP-binding" evidence="8">
    <location>
        <begin position="299"/>
        <end position="478"/>
    </location>
</feature>
<dbReference type="PROSITE" id="PS51194">
    <property type="entry name" value="HELICASE_CTER"/>
    <property type="match status" value="1"/>
</dbReference>
<evidence type="ECO:0000256" key="6">
    <source>
        <dbReference type="ARBA" id="ARBA00047984"/>
    </source>
</evidence>
<dbReference type="PhylomeDB" id="A0A061AXL0"/>
<name>A0A061AXL0_CYBFA</name>
<feature type="region of interest" description="Disordered" evidence="7">
    <location>
        <begin position="674"/>
        <end position="718"/>
    </location>
</feature>
<evidence type="ECO:0000313" key="10">
    <source>
        <dbReference type="EMBL" id="CDR40122.1"/>
    </source>
</evidence>
<dbReference type="EC" id="3.6.4.13" evidence="1"/>
<dbReference type="Pfam" id="PF23469">
    <property type="entry name" value="KH_12"/>
    <property type="match status" value="1"/>
</dbReference>
<feature type="compositionally biased region" description="Acidic residues" evidence="7">
    <location>
        <begin position="180"/>
        <end position="197"/>
    </location>
</feature>
<feature type="compositionally biased region" description="Acidic residues" evidence="7">
    <location>
        <begin position="135"/>
        <end position="153"/>
    </location>
</feature>
<evidence type="ECO:0000256" key="7">
    <source>
        <dbReference type="SAM" id="MobiDB-lite"/>
    </source>
</evidence>
<dbReference type="GO" id="GO:0003724">
    <property type="term" value="F:RNA helicase activity"/>
    <property type="evidence" value="ECO:0007669"/>
    <property type="project" value="UniProtKB-EC"/>
</dbReference>
<dbReference type="CDD" id="cd18787">
    <property type="entry name" value="SF2_C_DEAD"/>
    <property type="match status" value="1"/>
</dbReference>
<dbReference type="SMART" id="SM00490">
    <property type="entry name" value="HELICc"/>
    <property type="match status" value="1"/>
</dbReference>
<feature type="compositionally biased region" description="Low complexity" evidence="7">
    <location>
        <begin position="83"/>
        <end position="96"/>
    </location>
</feature>
<feature type="domain" description="Helicase C-terminal" evidence="9">
    <location>
        <begin position="503"/>
        <end position="656"/>
    </location>
</feature>
<dbReference type="VEuPathDB" id="FungiDB:BON22_2432"/>
<dbReference type="GO" id="GO:0003676">
    <property type="term" value="F:nucleic acid binding"/>
    <property type="evidence" value="ECO:0007669"/>
    <property type="project" value="InterPro"/>
</dbReference>
<gene>
    <name evidence="10" type="ORF">CYFA0S_04e04060g</name>
</gene>
<proteinExistence type="predicted"/>
<dbReference type="PROSITE" id="PS51192">
    <property type="entry name" value="HELICASE_ATP_BIND_1"/>
    <property type="match status" value="1"/>
</dbReference>
<keyword evidence="4" id="KW-0347">Helicase</keyword>
<dbReference type="OrthoDB" id="196131at2759"/>
<dbReference type="Pfam" id="PF00270">
    <property type="entry name" value="DEAD"/>
    <property type="match status" value="1"/>
</dbReference>
<evidence type="ECO:0000256" key="3">
    <source>
        <dbReference type="ARBA" id="ARBA00022801"/>
    </source>
</evidence>
<feature type="compositionally biased region" description="Acidic residues" evidence="7">
    <location>
        <begin position="702"/>
        <end position="711"/>
    </location>
</feature>
<feature type="compositionally biased region" description="Basic and acidic residues" evidence="7">
    <location>
        <begin position="674"/>
        <end position="701"/>
    </location>
</feature>
<accession>A0A061AXL0</accession>
<keyword evidence="3" id="KW-0378">Hydrolase</keyword>
<evidence type="ECO:0000256" key="1">
    <source>
        <dbReference type="ARBA" id="ARBA00012552"/>
    </source>
</evidence>
<dbReference type="SMART" id="SM00487">
    <property type="entry name" value="DEXDc"/>
    <property type="match status" value="1"/>
</dbReference>
<keyword evidence="2" id="KW-0547">Nucleotide-binding</keyword>
<dbReference type="PANTHER" id="PTHR47958">
    <property type="entry name" value="ATP-DEPENDENT RNA HELICASE DBP3"/>
    <property type="match status" value="1"/>
</dbReference>
<dbReference type="InterPro" id="IPR001650">
    <property type="entry name" value="Helicase_C-like"/>
</dbReference>
<reference evidence="10" key="1">
    <citation type="journal article" date="2014" name="Genome Announc.">
        <title>Genome sequence of the yeast Cyberlindnera fabianii (Hansenula fabianii).</title>
        <authorList>
            <person name="Freel K.C."/>
            <person name="Sarilar V."/>
            <person name="Neuveglise C."/>
            <person name="Devillers H."/>
            <person name="Friedrich A."/>
            <person name="Schacherer J."/>
        </authorList>
    </citation>
    <scope>NUCLEOTIDE SEQUENCE</scope>
    <source>
        <strain evidence="10">YJS4271</strain>
    </source>
</reference>
<keyword evidence="5" id="KW-0067">ATP-binding</keyword>
<sequence length="830" mass="93018">MSFTGEDSTGSRHVQPPTQSSVSTTNTSPPQADVNTGEAVDAKKLEKLKKLEAWKKKQAERKKQKELEAKQEKSKTPTPVAPKPTILPKTTTTTKQKLGFKKPVVKNVNVFGSILDEDQTKVVKRQKFIPTADIGAEDDQPMADAPGDEEDPLEAYMKQLEGEDLEDIKPTEADGPSLIEEADAPPDDNDDDDADNIDENTEATQLLKRLRSKKSKDIQAPKYNVKELEPFPKNFLVERDDIDADEVLNFRVLNDIFINNKKINPIFNFYHFGLDATTLNILINELRFVSPTPIQSQTIPAIMSGKDVIGVGKTGSGKTMCYLLSMLKHIMQQRPLSDNETGPMGLILSPTRELAIQIHEACQMFMKPSGLRSICCTGGSELKNQISDIKRGVHLIIATPGRFIDLLTLNNGRLLKTDRITFVTLDEADRLFDLGFEPQVNQIMKTIRPDKQCVLFSATFPPKLHAFAVKILRKPTIISVGNKQDVNENITQQAKIFTTEDEKFNHLLHLLGKQTTQKTIIFCDSQLQVNFMNRRLLSKGYEPVCIHAGLPSHERTANLQLFKKSTTSNILVCTEVLSRGLDVPEVSLVILYNAAKTFAQYVHTTGRTARGNTKGTAITLLDQNEDAQAYILYKFMPEEHIPEDVKALALVFEKDLKSGKRKMVTGFGGKGLDNLDKLRDEHEKNERKQYNEGDEEKKNGGDSDEEDDDNEAELKGPNLEIEYNVKKDTVDGGVFNAKINMNDLPQDVRWVATNNVVMAKVIEQTSVACTFRGRFYPEGQEPKEGDEPKLYLLVEADKEQQVHEAIEIFKSLVIQGLKKATQDRSGKFSM</sequence>
<dbReference type="EMBL" id="LK052889">
    <property type="protein sequence ID" value="CDR40122.1"/>
    <property type="molecule type" value="Genomic_DNA"/>
</dbReference>
<organism evidence="10">
    <name type="scientific">Cyberlindnera fabianii</name>
    <name type="common">Yeast</name>
    <name type="synonym">Hansenula fabianii</name>
    <dbReference type="NCBI Taxonomy" id="36022"/>
    <lineage>
        <taxon>Eukaryota</taxon>
        <taxon>Fungi</taxon>
        <taxon>Dikarya</taxon>
        <taxon>Ascomycota</taxon>
        <taxon>Saccharomycotina</taxon>
        <taxon>Saccharomycetes</taxon>
        <taxon>Phaffomycetales</taxon>
        <taxon>Phaffomycetaceae</taxon>
        <taxon>Cyberlindnera</taxon>
    </lineage>
</organism>
<feature type="region of interest" description="Disordered" evidence="7">
    <location>
        <begin position="130"/>
        <end position="197"/>
    </location>
</feature>
<evidence type="ECO:0000256" key="4">
    <source>
        <dbReference type="ARBA" id="ARBA00022806"/>
    </source>
</evidence>
<feature type="region of interest" description="Disordered" evidence="7">
    <location>
        <begin position="55"/>
        <end position="96"/>
    </location>
</feature>
<dbReference type="AlphaFoldDB" id="A0A061AXL0"/>
<dbReference type="GO" id="GO:0005524">
    <property type="term" value="F:ATP binding"/>
    <property type="evidence" value="ECO:0007669"/>
    <property type="project" value="UniProtKB-KW"/>
</dbReference>
<dbReference type="InterPro" id="IPR056149">
    <property type="entry name" value="PRP5/DDX46/KHDC4_KH"/>
</dbReference>
<evidence type="ECO:0000259" key="9">
    <source>
        <dbReference type="PROSITE" id="PS51194"/>
    </source>
</evidence>
<feature type="compositionally biased region" description="Polar residues" evidence="7">
    <location>
        <begin position="1"/>
        <end position="34"/>
    </location>
</feature>
<dbReference type="GO" id="GO:0016787">
    <property type="term" value="F:hydrolase activity"/>
    <property type="evidence" value="ECO:0007669"/>
    <property type="project" value="UniProtKB-KW"/>
</dbReference>
<evidence type="ECO:0000256" key="5">
    <source>
        <dbReference type="ARBA" id="ARBA00022840"/>
    </source>
</evidence>